<feature type="transmembrane region" description="Helical" evidence="6">
    <location>
        <begin position="119"/>
        <end position="137"/>
    </location>
</feature>
<evidence type="ECO:0000256" key="6">
    <source>
        <dbReference type="RuleBase" id="RU361264"/>
    </source>
</evidence>
<accession>A0AAD9FW00</accession>
<keyword evidence="5 6" id="KW-0472">Membrane</keyword>
<name>A0AAD9FW00_PAPLA</name>
<dbReference type="GO" id="GO:0048280">
    <property type="term" value="P:vesicle fusion with Golgi apparatus"/>
    <property type="evidence" value="ECO:0007669"/>
    <property type="project" value="TreeGrafter"/>
</dbReference>
<dbReference type="GO" id="GO:0000139">
    <property type="term" value="C:Golgi membrane"/>
    <property type="evidence" value="ECO:0007669"/>
    <property type="project" value="UniProtKB-SubCell"/>
</dbReference>
<organism evidence="9 10">
    <name type="scientific">Papiliotrema laurentii</name>
    <name type="common">Cryptococcus laurentii</name>
    <dbReference type="NCBI Taxonomy" id="5418"/>
    <lineage>
        <taxon>Eukaryota</taxon>
        <taxon>Fungi</taxon>
        <taxon>Dikarya</taxon>
        <taxon>Basidiomycota</taxon>
        <taxon>Agaricomycotina</taxon>
        <taxon>Tremellomycetes</taxon>
        <taxon>Tremellales</taxon>
        <taxon>Rhynchogastremaceae</taxon>
        <taxon>Papiliotrema</taxon>
    </lineage>
</organism>
<dbReference type="PANTHER" id="PTHR21236">
    <property type="entry name" value="GOLGI MEMBRANE PROTEIN YIP1"/>
    <property type="match status" value="1"/>
</dbReference>
<dbReference type="AlphaFoldDB" id="A0AAD9FW00"/>
<comment type="similarity">
    <text evidence="2 6">Belongs to the YIP1 family.</text>
</comment>
<evidence type="ECO:0000256" key="2">
    <source>
        <dbReference type="ARBA" id="ARBA00010596"/>
    </source>
</evidence>
<dbReference type="GO" id="GO:0006888">
    <property type="term" value="P:endoplasmic reticulum to Golgi vesicle-mediated transport"/>
    <property type="evidence" value="ECO:0007669"/>
    <property type="project" value="InterPro"/>
</dbReference>
<reference evidence="9" key="1">
    <citation type="submission" date="2023-02" db="EMBL/GenBank/DDBJ databases">
        <title>Identification and recombinant expression of a fungal hydrolase from Papiliotrema laurentii that hydrolyzes apple cutin and clears colloidal polyester polyurethane.</title>
        <authorList>
            <consortium name="DOE Joint Genome Institute"/>
            <person name="Roman V.A."/>
            <person name="Bojanowski C."/>
            <person name="Crable B.R."/>
            <person name="Wagner D.N."/>
            <person name="Hung C.S."/>
            <person name="Nadeau L.J."/>
            <person name="Schratz L."/>
            <person name="Haridas S."/>
            <person name="Pangilinan J."/>
            <person name="Lipzen A."/>
            <person name="Na H."/>
            <person name="Yan M."/>
            <person name="Ng V."/>
            <person name="Grigoriev I.V."/>
            <person name="Spatafora J.W."/>
            <person name="Barlow D."/>
            <person name="Biffinger J."/>
            <person name="Kelley-Loughnane N."/>
            <person name="Varaljay V.A."/>
            <person name="Crookes-Goodson W.J."/>
        </authorList>
    </citation>
    <scope>NUCLEOTIDE SEQUENCE</scope>
    <source>
        <strain evidence="9">5307AH</strain>
    </source>
</reference>
<feature type="transmembrane region" description="Helical" evidence="6">
    <location>
        <begin position="230"/>
        <end position="249"/>
    </location>
</feature>
<evidence type="ECO:0000256" key="5">
    <source>
        <dbReference type="ARBA" id="ARBA00023136"/>
    </source>
</evidence>
<evidence type="ECO:0000313" key="10">
    <source>
        <dbReference type="Proteomes" id="UP001182556"/>
    </source>
</evidence>
<evidence type="ECO:0000256" key="3">
    <source>
        <dbReference type="ARBA" id="ARBA00022692"/>
    </source>
</evidence>
<dbReference type="Pfam" id="PF04893">
    <property type="entry name" value="Yip1"/>
    <property type="match status" value="1"/>
</dbReference>
<proteinExistence type="inferred from homology"/>
<evidence type="ECO:0000259" key="8">
    <source>
        <dbReference type="Pfam" id="PF04893"/>
    </source>
</evidence>
<dbReference type="GO" id="GO:0005802">
    <property type="term" value="C:trans-Golgi network"/>
    <property type="evidence" value="ECO:0007669"/>
    <property type="project" value="TreeGrafter"/>
</dbReference>
<dbReference type="Proteomes" id="UP001182556">
    <property type="component" value="Unassembled WGS sequence"/>
</dbReference>
<dbReference type="PANTHER" id="PTHR21236:SF2">
    <property type="entry name" value="PROTEIN YIPF"/>
    <property type="match status" value="1"/>
</dbReference>
<comment type="caution">
    <text evidence="9">The sequence shown here is derived from an EMBL/GenBank/DDBJ whole genome shotgun (WGS) entry which is preliminary data.</text>
</comment>
<comment type="subcellular location">
    <subcellularLocation>
        <location evidence="6">Golgi apparatus membrane</location>
        <topology evidence="6">Multi-pass membrane protein</topology>
    </subcellularLocation>
    <subcellularLocation>
        <location evidence="1">Membrane</location>
        <topology evidence="1">Multi-pass membrane protein</topology>
    </subcellularLocation>
</comment>
<evidence type="ECO:0000256" key="1">
    <source>
        <dbReference type="ARBA" id="ARBA00004141"/>
    </source>
</evidence>
<evidence type="ECO:0000256" key="7">
    <source>
        <dbReference type="SAM" id="MobiDB-lite"/>
    </source>
</evidence>
<keyword evidence="4 6" id="KW-1133">Transmembrane helix</keyword>
<keyword evidence="10" id="KW-1185">Reference proteome</keyword>
<feature type="transmembrane region" description="Helical" evidence="6">
    <location>
        <begin position="201"/>
        <end position="223"/>
    </location>
</feature>
<dbReference type="EMBL" id="JAODAN010000001">
    <property type="protein sequence ID" value="KAK1927286.1"/>
    <property type="molecule type" value="Genomic_DNA"/>
</dbReference>
<evidence type="ECO:0000313" key="9">
    <source>
        <dbReference type="EMBL" id="KAK1927286.1"/>
    </source>
</evidence>
<dbReference type="InterPro" id="IPR045231">
    <property type="entry name" value="Yip1/4-like"/>
</dbReference>
<keyword evidence="3 6" id="KW-0812">Transmembrane</keyword>
<protein>
    <recommendedName>
        <fullName evidence="6">Protein YIP</fullName>
    </recommendedName>
</protein>
<feature type="transmembrane region" description="Helical" evidence="6">
    <location>
        <begin position="143"/>
        <end position="163"/>
    </location>
</feature>
<feature type="transmembrane region" description="Helical" evidence="6">
    <location>
        <begin position="175"/>
        <end position="195"/>
    </location>
</feature>
<feature type="region of interest" description="Disordered" evidence="7">
    <location>
        <begin position="1"/>
        <end position="20"/>
    </location>
</feature>
<sequence>MFQQPYGQQPYPSSEPLAFFSGGPSSSATSPYYPGARSSLEGNVGGAYGASGSMSGARLGSMMAGEGRWWEAFGTGGFEGEPSLMEELGINPSHILQKSLAVLNPLARVNANIMDDADLAGPIVFSFAFAFVLLLSGKPQFSYIYGVGLLGTTAIYLLLNLMSESGIDAYRTASVLGYCLIPMIFLGSLGIGVGIDSPIGYCLSILSIVWCTHSASSIFVAVLRMDHQRLLVAYPVGLLYGCFALLSIFNVKK</sequence>
<gene>
    <name evidence="9" type="ORF">DB88DRAFT_507381</name>
</gene>
<evidence type="ECO:0000256" key="4">
    <source>
        <dbReference type="ARBA" id="ARBA00022989"/>
    </source>
</evidence>
<feature type="compositionally biased region" description="Low complexity" evidence="7">
    <location>
        <begin position="1"/>
        <end position="16"/>
    </location>
</feature>
<feature type="domain" description="Yip1" evidence="8">
    <location>
        <begin position="103"/>
        <end position="245"/>
    </location>
</feature>
<dbReference type="InterPro" id="IPR006977">
    <property type="entry name" value="Yip1_dom"/>
</dbReference>